<keyword evidence="4" id="KW-1185">Reference proteome</keyword>
<comment type="caution">
    <text evidence="3">The sequence shown here is derived from an EMBL/GenBank/DDBJ whole genome shotgun (WGS) entry which is preliminary data.</text>
</comment>
<accession>A0ABX1BQ91</accession>
<dbReference type="Proteomes" id="UP000696294">
    <property type="component" value="Unassembled WGS sequence"/>
</dbReference>
<keyword evidence="2" id="KW-0472">Membrane</keyword>
<feature type="region of interest" description="Disordered" evidence="1">
    <location>
        <begin position="68"/>
        <end position="119"/>
    </location>
</feature>
<evidence type="ECO:0000313" key="4">
    <source>
        <dbReference type="Proteomes" id="UP000696294"/>
    </source>
</evidence>
<sequence>MMTVLGTIGSLVVVLILVVLAVLLISAVAMLTFLAMVASLTRWERVWRRLLHRAPRLELKLSGETVPERRRARLSGGTPRLRRRFPLGAAARGGQPTRGSGALHGPRLHRRPVERRTGV</sequence>
<keyword evidence="2" id="KW-0812">Transmembrane</keyword>
<name>A0ABX1BQ91_9ACTN</name>
<reference evidence="3 4" key="1">
    <citation type="submission" date="2020-03" db="EMBL/GenBank/DDBJ databases">
        <title>WGS of actinomycetes isolated from Thailand.</title>
        <authorList>
            <person name="Thawai C."/>
        </authorList>
    </citation>
    <scope>NUCLEOTIDE SEQUENCE [LARGE SCALE GENOMIC DNA]</scope>
    <source>
        <strain evidence="3 4">FMUSA5-5</strain>
    </source>
</reference>
<dbReference type="EMBL" id="JAATEP010000077">
    <property type="protein sequence ID" value="NJP97951.1"/>
    <property type="molecule type" value="Genomic_DNA"/>
</dbReference>
<evidence type="ECO:0000256" key="1">
    <source>
        <dbReference type="SAM" id="MobiDB-lite"/>
    </source>
</evidence>
<organism evidence="3 4">
    <name type="scientific">Nonomuraea composti</name>
    <dbReference type="NCBI Taxonomy" id="2720023"/>
    <lineage>
        <taxon>Bacteria</taxon>
        <taxon>Bacillati</taxon>
        <taxon>Actinomycetota</taxon>
        <taxon>Actinomycetes</taxon>
        <taxon>Streptosporangiales</taxon>
        <taxon>Streptosporangiaceae</taxon>
        <taxon>Nonomuraea</taxon>
    </lineage>
</organism>
<gene>
    <name evidence="3" type="ORF">HCN51_52485</name>
</gene>
<dbReference type="RefSeq" id="WP_168020931.1">
    <property type="nucleotide sequence ID" value="NZ_JAATEP010000077.1"/>
</dbReference>
<proteinExistence type="predicted"/>
<protein>
    <submittedName>
        <fullName evidence="3">Uncharacterized protein</fullName>
    </submittedName>
</protein>
<evidence type="ECO:0000313" key="3">
    <source>
        <dbReference type="EMBL" id="NJP97951.1"/>
    </source>
</evidence>
<evidence type="ECO:0000256" key="2">
    <source>
        <dbReference type="SAM" id="Phobius"/>
    </source>
</evidence>
<feature type="transmembrane region" description="Helical" evidence="2">
    <location>
        <begin position="12"/>
        <end position="40"/>
    </location>
</feature>
<keyword evidence="2" id="KW-1133">Transmembrane helix</keyword>